<evidence type="ECO:0000256" key="2">
    <source>
        <dbReference type="ARBA" id="ARBA00022801"/>
    </source>
</evidence>
<dbReference type="InterPro" id="IPR048950">
    <property type="entry name" value="Ppx_GppA_C"/>
</dbReference>
<keyword evidence="6" id="KW-1185">Reference proteome</keyword>
<dbReference type="Pfam" id="PF02541">
    <property type="entry name" value="Ppx-GppA"/>
    <property type="match status" value="1"/>
</dbReference>
<dbReference type="InterPro" id="IPR043129">
    <property type="entry name" value="ATPase_NBD"/>
</dbReference>
<evidence type="ECO:0000313" key="5">
    <source>
        <dbReference type="EMBL" id="MDG0790450.1"/>
    </source>
</evidence>
<gene>
    <name evidence="5" type="ORF">OMP38_06015</name>
</gene>
<dbReference type="PIRSF" id="PIRSF001267">
    <property type="entry name" value="Pyrophosphatase_GppA_Ppx"/>
    <property type="match status" value="1"/>
</dbReference>
<dbReference type="CDD" id="cd24052">
    <property type="entry name" value="ASKHA_NBD_HpPPX-GppA-like"/>
    <property type="match status" value="1"/>
</dbReference>
<dbReference type="InterPro" id="IPR003695">
    <property type="entry name" value="Ppx_GppA_N"/>
</dbReference>
<sequence length="517" mass="56144">MPFTAQTTGMIDIGSNTVRLSVYRVTEDGAYRVIDQGRWPARLSQRLTTDGRLPAEAVSELGEVLRHYKRICRIHGVERIRTVATAAVRQATNRDQALSALFEETGLVIELLPGEEEARLGSLAMLRTMNIEDGFVVDIGGGSTEITLLRNRQIVASVSFPIGCVNTSTRFGLGEGPVAKTMLDAMESDILDKLSAQSWISQHPGLPIIGLGGTVRALGKLRQRLDEYPFANLHGYEIPSENLTSAIELLAPLTVEKRRKLPGLSKDRADVIVPGLVILQAVLRVCSSSGIVVCGAGLRDGLFYDTCLPDLQMDGEDAVAEESIRNLCALYPGAPLSHLVQVNRLSLALYDQLAPGFEVPADWRRLLSAASRLFRIGAVLDYNDCAQHTFYILMHAHWNGMSHREKLLVAAIASYRNANALKRSLAGYRALVRPGDEELCAKLGMLLQLAAALDRSESQAITSLRVTCVTGVTGGAGGRLLLEAAASHALPVETTEVQALAKDFKKCWGLTPTLRLV</sequence>
<dbReference type="EMBL" id="JAPDHZ010000002">
    <property type="protein sequence ID" value="MDG0790450.1"/>
    <property type="molecule type" value="Genomic_DNA"/>
</dbReference>
<proteinExistence type="inferred from homology"/>
<comment type="similarity">
    <text evidence="1">Belongs to the GppA/Ppx family.</text>
</comment>
<evidence type="ECO:0000256" key="1">
    <source>
        <dbReference type="ARBA" id="ARBA00007125"/>
    </source>
</evidence>
<dbReference type="SUPFAM" id="SSF109604">
    <property type="entry name" value="HD-domain/PDEase-like"/>
    <property type="match status" value="1"/>
</dbReference>
<dbReference type="Gene3D" id="3.30.420.150">
    <property type="entry name" value="Exopolyphosphatase. Domain 2"/>
    <property type="match status" value="1"/>
</dbReference>
<reference evidence="5 6" key="1">
    <citation type="submission" date="2022-10" db="EMBL/GenBank/DDBJ databases">
        <title>Comparative genomic analysis of Cohnella hashimotonis sp. nov., isolated from the International Space Station.</title>
        <authorList>
            <person name="Simpson A."/>
            <person name="Venkateswaran K."/>
        </authorList>
    </citation>
    <scope>NUCLEOTIDE SEQUENCE [LARGE SCALE GENOMIC DNA]</scope>
    <source>
        <strain evidence="5 6">DSM 18997</strain>
    </source>
</reference>
<dbReference type="GO" id="GO:0006357">
    <property type="term" value="P:regulation of transcription by RNA polymerase II"/>
    <property type="evidence" value="ECO:0007669"/>
    <property type="project" value="TreeGrafter"/>
</dbReference>
<dbReference type="PANTHER" id="PTHR30005:SF0">
    <property type="entry name" value="RETROGRADE REGULATION PROTEIN 2"/>
    <property type="match status" value="1"/>
</dbReference>
<feature type="domain" description="Ppx/GppA phosphatase C-terminal" evidence="4">
    <location>
        <begin position="340"/>
        <end position="469"/>
    </location>
</feature>
<accession>A0A9X4KEF9</accession>
<dbReference type="Pfam" id="PF21447">
    <property type="entry name" value="Ppx-GppA_III"/>
    <property type="match status" value="1"/>
</dbReference>
<protein>
    <submittedName>
        <fullName evidence="5">Ppx/GppA family phosphatase</fullName>
    </submittedName>
</protein>
<dbReference type="PANTHER" id="PTHR30005">
    <property type="entry name" value="EXOPOLYPHOSPHATASE"/>
    <property type="match status" value="1"/>
</dbReference>
<dbReference type="Gene3D" id="1.10.3210.10">
    <property type="entry name" value="Hypothetical protein af1432"/>
    <property type="match status" value="1"/>
</dbReference>
<keyword evidence="2" id="KW-0378">Hydrolase</keyword>
<dbReference type="SUPFAM" id="SSF53067">
    <property type="entry name" value="Actin-like ATPase domain"/>
    <property type="match status" value="2"/>
</dbReference>
<dbReference type="RefSeq" id="WP_277564280.1">
    <property type="nucleotide sequence ID" value="NZ_JAPDHZ010000002.1"/>
</dbReference>
<dbReference type="InterPro" id="IPR030673">
    <property type="entry name" value="PyroPPase_GppA_Ppx"/>
</dbReference>
<dbReference type="AlphaFoldDB" id="A0A9X4KEF9"/>
<dbReference type="InterPro" id="IPR050273">
    <property type="entry name" value="GppA/Ppx_hydrolase"/>
</dbReference>
<dbReference type="Proteomes" id="UP001153387">
    <property type="component" value="Unassembled WGS sequence"/>
</dbReference>
<dbReference type="Gene3D" id="3.30.420.40">
    <property type="match status" value="1"/>
</dbReference>
<evidence type="ECO:0000259" key="4">
    <source>
        <dbReference type="Pfam" id="PF21447"/>
    </source>
</evidence>
<name>A0A9X4KEF9_9BACL</name>
<evidence type="ECO:0000313" key="6">
    <source>
        <dbReference type="Proteomes" id="UP001153387"/>
    </source>
</evidence>
<organism evidence="5 6">
    <name type="scientific">Cohnella ginsengisoli</name>
    <dbReference type="NCBI Taxonomy" id="425004"/>
    <lineage>
        <taxon>Bacteria</taxon>
        <taxon>Bacillati</taxon>
        <taxon>Bacillota</taxon>
        <taxon>Bacilli</taxon>
        <taxon>Bacillales</taxon>
        <taxon>Paenibacillaceae</taxon>
        <taxon>Cohnella</taxon>
    </lineage>
</organism>
<feature type="domain" description="Ppx/GppA phosphatase N-terminal" evidence="3">
    <location>
        <begin position="31"/>
        <end position="306"/>
    </location>
</feature>
<dbReference type="GO" id="GO:0016787">
    <property type="term" value="F:hydrolase activity"/>
    <property type="evidence" value="ECO:0007669"/>
    <property type="project" value="UniProtKB-KW"/>
</dbReference>
<evidence type="ECO:0000259" key="3">
    <source>
        <dbReference type="Pfam" id="PF02541"/>
    </source>
</evidence>
<comment type="caution">
    <text evidence="5">The sequence shown here is derived from an EMBL/GenBank/DDBJ whole genome shotgun (WGS) entry which is preliminary data.</text>
</comment>